<dbReference type="Pfam" id="PF13202">
    <property type="entry name" value="EF-hand_5"/>
    <property type="match status" value="1"/>
</dbReference>
<reference evidence="5" key="1">
    <citation type="submission" date="2021-01" db="EMBL/GenBank/DDBJ databases">
        <authorList>
            <person name="Corre E."/>
            <person name="Pelletier E."/>
            <person name="Niang G."/>
            <person name="Scheremetjew M."/>
            <person name="Finn R."/>
            <person name="Kale V."/>
            <person name="Holt S."/>
            <person name="Cochrane G."/>
            <person name="Meng A."/>
            <person name="Brown T."/>
            <person name="Cohen L."/>
        </authorList>
    </citation>
    <scope>NUCLEOTIDE SEQUENCE</scope>
    <source>
        <strain evidence="5">UIO037</strain>
    </source>
</reference>
<keyword evidence="1" id="KW-0677">Repeat</keyword>
<dbReference type="InterPro" id="IPR002048">
    <property type="entry name" value="EF_hand_dom"/>
</dbReference>
<dbReference type="PROSITE" id="PS00018">
    <property type="entry name" value="EF_HAND_1"/>
    <property type="match status" value="6"/>
</dbReference>
<protein>
    <recommendedName>
        <fullName evidence="4">EF-hand domain-containing protein</fullName>
    </recommendedName>
</protein>
<proteinExistence type="predicted"/>
<dbReference type="PANTHER" id="PTHR23050">
    <property type="entry name" value="CALCIUM BINDING PROTEIN"/>
    <property type="match status" value="1"/>
</dbReference>
<dbReference type="EMBL" id="HBKO01017211">
    <property type="protein sequence ID" value="CAE2216553.1"/>
    <property type="molecule type" value="Transcribed_RNA"/>
</dbReference>
<dbReference type="CDD" id="cd00051">
    <property type="entry name" value="EFh"/>
    <property type="match status" value="1"/>
</dbReference>
<evidence type="ECO:0000259" key="4">
    <source>
        <dbReference type="PROSITE" id="PS50222"/>
    </source>
</evidence>
<feature type="domain" description="EF-hand" evidence="4">
    <location>
        <begin position="181"/>
        <end position="216"/>
    </location>
</feature>
<gene>
    <name evidence="5" type="ORF">CPOL0286_LOCUS7846</name>
</gene>
<dbReference type="GO" id="GO:0005509">
    <property type="term" value="F:calcium ion binding"/>
    <property type="evidence" value="ECO:0007669"/>
    <property type="project" value="InterPro"/>
</dbReference>
<dbReference type="PROSITE" id="PS50222">
    <property type="entry name" value="EF_HAND_2"/>
    <property type="match status" value="5"/>
</dbReference>
<accession>A0A7S4I2H6</accession>
<dbReference type="Pfam" id="PF13499">
    <property type="entry name" value="EF-hand_7"/>
    <property type="match status" value="2"/>
</dbReference>
<feature type="domain" description="EF-hand" evidence="4">
    <location>
        <begin position="79"/>
        <end position="105"/>
    </location>
</feature>
<organism evidence="5">
    <name type="scientific">Prymnesium polylepis</name>
    <dbReference type="NCBI Taxonomy" id="72548"/>
    <lineage>
        <taxon>Eukaryota</taxon>
        <taxon>Haptista</taxon>
        <taxon>Haptophyta</taxon>
        <taxon>Prymnesiophyceae</taxon>
        <taxon>Prymnesiales</taxon>
        <taxon>Prymnesiaceae</taxon>
        <taxon>Prymnesium</taxon>
    </lineage>
</organism>
<dbReference type="AlphaFoldDB" id="A0A7S4I2H6"/>
<name>A0A7S4I2H6_9EUKA</name>
<evidence type="ECO:0000256" key="1">
    <source>
        <dbReference type="ARBA" id="ARBA00022737"/>
    </source>
</evidence>
<dbReference type="InterPro" id="IPR011992">
    <property type="entry name" value="EF-hand-dom_pair"/>
</dbReference>
<dbReference type="InterPro" id="IPR050145">
    <property type="entry name" value="Centrin_CML-like"/>
</dbReference>
<keyword evidence="2" id="KW-0106">Calcium</keyword>
<evidence type="ECO:0000256" key="3">
    <source>
        <dbReference type="SAM" id="MobiDB-lite"/>
    </source>
</evidence>
<feature type="compositionally biased region" description="Gly residues" evidence="3">
    <location>
        <begin position="39"/>
        <end position="51"/>
    </location>
</feature>
<feature type="domain" description="EF-hand" evidence="4">
    <location>
        <begin position="143"/>
        <end position="178"/>
    </location>
</feature>
<sequence length="337" mass="37769">MLYWMELWGSWDPRASLQTRAMPRPQRRRVGEVGSRASMGGGAANVGGGMGTEADGPADVQGSGEEDFAAAMRQNAMEFDAADKDRDKKLDFKEFSAMVREREEGIHSEYSLHARFNALDRDGSGKIELHEFIRFSLRDALARARTRVMDLLREWDEDKSGEIDKKEFRLAIQALGFGVLADRHDIDMIFDLFDLDGSGAISYKEMNKMLRQRADQMIGGAEGKKAAAAEASAQLKRGNKAAAPALSIKIDRNSSKSVQEQLREALGANSANVMQLFREWDESGDGLLSKREFQHAMFAMGFDNVSNKEWRALFDSFDRDRSGTIEYDELLACIERT</sequence>
<feature type="domain" description="EF-hand" evidence="4">
    <location>
        <begin position="305"/>
        <end position="337"/>
    </location>
</feature>
<evidence type="ECO:0000313" key="5">
    <source>
        <dbReference type="EMBL" id="CAE2216553.1"/>
    </source>
</evidence>
<dbReference type="InterPro" id="IPR018247">
    <property type="entry name" value="EF_Hand_1_Ca_BS"/>
</dbReference>
<evidence type="ECO:0000256" key="2">
    <source>
        <dbReference type="ARBA" id="ARBA00022837"/>
    </source>
</evidence>
<dbReference type="SMART" id="SM00054">
    <property type="entry name" value="EFh"/>
    <property type="match status" value="6"/>
</dbReference>
<feature type="region of interest" description="Disordered" evidence="3">
    <location>
        <begin position="20"/>
        <end position="51"/>
    </location>
</feature>
<feature type="domain" description="EF-hand" evidence="4">
    <location>
        <begin position="268"/>
        <end position="303"/>
    </location>
</feature>
<dbReference type="Gene3D" id="1.10.238.10">
    <property type="entry name" value="EF-hand"/>
    <property type="match status" value="3"/>
</dbReference>
<dbReference type="SUPFAM" id="SSF47473">
    <property type="entry name" value="EF-hand"/>
    <property type="match status" value="2"/>
</dbReference>